<keyword evidence="10" id="KW-0732">Signal</keyword>
<evidence type="ECO:0000313" key="12">
    <source>
        <dbReference type="Proteomes" id="UP001293593"/>
    </source>
</evidence>
<keyword evidence="4" id="KW-0964">Secreted</keyword>
<dbReference type="GO" id="GO:0005975">
    <property type="term" value="P:carbohydrate metabolic process"/>
    <property type="evidence" value="ECO:0007669"/>
    <property type="project" value="InterPro"/>
</dbReference>
<reference evidence="11" key="1">
    <citation type="submission" date="2023-10" db="EMBL/GenBank/DDBJ databases">
        <title>Chromosome-level genome of the transformable northern wattle, Acacia crassicarpa.</title>
        <authorList>
            <person name="Massaro I."/>
            <person name="Sinha N.R."/>
            <person name="Poethig S."/>
            <person name="Leichty A.R."/>
        </authorList>
    </citation>
    <scope>NUCLEOTIDE SEQUENCE</scope>
    <source>
        <strain evidence="11">Acra3RX</strain>
        <tissue evidence="11">Leaf</tissue>
    </source>
</reference>
<evidence type="ECO:0000256" key="1">
    <source>
        <dbReference type="ARBA" id="ARBA00004191"/>
    </source>
</evidence>
<dbReference type="SUPFAM" id="SSF51126">
    <property type="entry name" value="Pectin lyase-like"/>
    <property type="match status" value="1"/>
</dbReference>
<organism evidence="11 12">
    <name type="scientific">Acacia crassicarpa</name>
    <name type="common">northern wattle</name>
    <dbReference type="NCBI Taxonomy" id="499986"/>
    <lineage>
        <taxon>Eukaryota</taxon>
        <taxon>Viridiplantae</taxon>
        <taxon>Streptophyta</taxon>
        <taxon>Embryophyta</taxon>
        <taxon>Tracheophyta</taxon>
        <taxon>Spermatophyta</taxon>
        <taxon>Magnoliopsida</taxon>
        <taxon>eudicotyledons</taxon>
        <taxon>Gunneridae</taxon>
        <taxon>Pentapetalae</taxon>
        <taxon>rosids</taxon>
        <taxon>fabids</taxon>
        <taxon>Fabales</taxon>
        <taxon>Fabaceae</taxon>
        <taxon>Caesalpinioideae</taxon>
        <taxon>mimosoid clade</taxon>
        <taxon>Acacieae</taxon>
        <taxon>Acacia</taxon>
    </lineage>
</organism>
<comment type="similarity">
    <text evidence="2 9">Belongs to the glycosyl hydrolase 28 family.</text>
</comment>
<gene>
    <name evidence="11" type="ORF">QN277_019521</name>
</gene>
<dbReference type="AlphaFoldDB" id="A0AAE1JHN4"/>
<comment type="subcellular location">
    <subcellularLocation>
        <location evidence="1">Secreted</location>
        <location evidence="1">Cell wall</location>
    </subcellularLocation>
</comment>
<protein>
    <recommendedName>
        <fullName evidence="13">Polygalacturonase</fullName>
    </recommendedName>
</protein>
<dbReference type="SMART" id="SM00710">
    <property type="entry name" value="PbH1"/>
    <property type="match status" value="5"/>
</dbReference>
<evidence type="ECO:0008006" key="13">
    <source>
        <dbReference type="Google" id="ProtNLM"/>
    </source>
</evidence>
<dbReference type="InterPro" id="IPR006626">
    <property type="entry name" value="PbH1"/>
</dbReference>
<name>A0AAE1JHN4_9FABA</name>
<evidence type="ECO:0000256" key="8">
    <source>
        <dbReference type="PROSITE-ProRule" id="PRU10052"/>
    </source>
</evidence>
<dbReference type="EMBL" id="JAWXYG010000005">
    <property type="protein sequence ID" value="KAK4270747.1"/>
    <property type="molecule type" value="Genomic_DNA"/>
</dbReference>
<dbReference type="InterPro" id="IPR000743">
    <property type="entry name" value="Glyco_hydro_28"/>
</dbReference>
<accession>A0AAE1JHN4</accession>
<comment type="caution">
    <text evidence="11">The sequence shown here is derived from an EMBL/GenBank/DDBJ whole genome shotgun (WGS) entry which is preliminary data.</text>
</comment>
<dbReference type="Pfam" id="PF00295">
    <property type="entry name" value="Glyco_hydro_28"/>
    <property type="match status" value="1"/>
</dbReference>
<dbReference type="Gene3D" id="2.160.20.10">
    <property type="entry name" value="Single-stranded right-handed beta-helix, Pectin lyase-like"/>
    <property type="match status" value="1"/>
</dbReference>
<evidence type="ECO:0000256" key="4">
    <source>
        <dbReference type="ARBA" id="ARBA00022525"/>
    </source>
</evidence>
<evidence type="ECO:0000256" key="2">
    <source>
        <dbReference type="ARBA" id="ARBA00008834"/>
    </source>
</evidence>
<keyword evidence="5 9" id="KW-0378">Hydrolase</keyword>
<keyword evidence="12" id="KW-1185">Reference proteome</keyword>
<keyword evidence="3" id="KW-0134">Cell wall</keyword>
<evidence type="ECO:0000256" key="9">
    <source>
        <dbReference type="RuleBase" id="RU361169"/>
    </source>
</evidence>
<evidence type="ECO:0000256" key="7">
    <source>
        <dbReference type="ARBA" id="ARBA00023316"/>
    </source>
</evidence>
<keyword evidence="7" id="KW-0961">Cell wall biogenesis/degradation</keyword>
<feature type="signal peptide" evidence="10">
    <location>
        <begin position="1"/>
        <end position="26"/>
    </location>
</feature>
<evidence type="ECO:0000256" key="6">
    <source>
        <dbReference type="ARBA" id="ARBA00023295"/>
    </source>
</evidence>
<keyword evidence="6 9" id="KW-0326">Glycosidase</keyword>
<proteinExistence type="inferred from homology"/>
<evidence type="ECO:0000256" key="10">
    <source>
        <dbReference type="SAM" id="SignalP"/>
    </source>
</evidence>
<dbReference type="PANTHER" id="PTHR31375">
    <property type="match status" value="1"/>
</dbReference>
<dbReference type="InterPro" id="IPR011050">
    <property type="entry name" value="Pectin_lyase_fold/virulence"/>
</dbReference>
<evidence type="ECO:0000256" key="5">
    <source>
        <dbReference type="ARBA" id="ARBA00022801"/>
    </source>
</evidence>
<dbReference type="GO" id="GO:0071555">
    <property type="term" value="P:cell wall organization"/>
    <property type="evidence" value="ECO:0007669"/>
    <property type="project" value="UniProtKB-KW"/>
</dbReference>
<dbReference type="Proteomes" id="UP001293593">
    <property type="component" value="Unassembled WGS sequence"/>
</dbReference>
<sequence>MTKSILHCLLLRPILIVLFTILSSSSFNSTASTGATYNVVSLGAKPDGKTDCTKAFLSAWQKACGSAKPATIYVPAGRFLIGKVVFGGGECSNKAITVTIDGTLVAPSNYHGNDDSNWILFHNVDGVSVHGGLLDGQGTSLWACKNSGGNCPSGATSLEFTNSKNIMVAGLTSLNSQMFHIVIHQCQHVKVQGVKVVAPGNSPNTDGIHIGRSDDVTILNANIQTGDDCVSVGPGTTNLWVENVVCGPGHGISIGSLGKDQNEEGVQNMIVKTVKFKGTDNGVRIKTWGRPSNAFVKNVLFQHAVMVDVKNPIVIDQNYCPHNSCPHQASGVKVSDVTYQDIHGTSATEVAVKFDCSSKNPCSGIKLQDVKLTYSNQIAEASCQNAGGTSQGYVQPESCL</sequence>
<dbReference type="FunFam" id="2.160.20.10:FF:000016">
    <property type="entry name" value="Polygalacturonase 7"/>
    <property type="match status" value="1"/>
</dbReference>
<feature type="active site" evidence="8">
    <location>
        <position position="250"/>
    </location>
</feature>
<dbReference type="InterPro" id="IPR012334">
    <property type="entry name" value="Pectin_lyas_fold"/>
</dbReference>
<dbReference type="GO" id="GO:0004650">
    <property type="term" value="F:polygalacturonase activity"/>
    <property type="evidence" value="ECO:0007669"/>
    <property type="project" value="InterPro"/>
</dbReference>
<dbReference type="PROSITE" id="PS00502">
    <property type="entry name" value="POLYGALACTURONASE"/>
    <property type="match status" value="1"/>
</dbReference>
<evidence type="ECO:0000313" key="11">
    <source>
        <dbReference type="EMBL" id="KAK4270747.1"/>
    </source>
</evidence>
<evidence type="ECO:0000256" key="3">
    <source>
        <dbReference type="ARBA" id="ARBA00022512"/>
    </source>
</evidence>
<feature type="chain" id="PRO_5042013552" description="Polygalacturonase" evidence="10">
    <location>
        <begin position="27"/>
        <end position="400"/>
    </location>
</feature>